<dbReference type="GO" id="GO:0004803">
    <property type="term" value="F:transposase activity"/>
    <property type="evidence" value="ECO:0007669"/>
    <property type="project" value="InterPro"/>
</dbReference>
<name>A0A3L8RG97_STRRN</name>
<gene>
    <name evidence="4" type="ORF">D3C57_109125</name>
</gene>
<dbReference type="InterPro" id="IPR002559">
    <property type="entry name" value="Transposase_11"/>
</dbReference>
<proteinExistence type="predicted"/>
<dbReference type="PANTHER" id="PTHR30007">
    <property type="entry name" value="PHP DOMAIN PROTEIN"/>
    <property type="match status" value="1"/>
</dbReference>
<dbReference type="GO" id="GO:0006313">
    <property type="term" value="P:DNA transposition"/>
    <property type="evidence" value="ECO:0007669"/>
    <property type="project" value="InterPro"/>
</dbReference>
<feature type="domain" description="Insertion element IS402-like" evidence="3">
    <location>
        <begin position="11"/>
        <end position="89"/>
    </location>
</feature>
<dbReference type="PANTHER" id="PTHR30007:SF0">
    <property type="entry name" value="TRANSPOSASE"/>
    <property type="match status" value="1"/>
</dbReference>
<dbReference type="GO" id="GO:0003677">
    <property type="term" value="F:DNA binding"/>
    <property type="evidence" value="ECO:0007669"/>
    <property type="project" value="InterPro"/>
</dbReference>
<feature type="region of interest" description="Disordered" evidence="1">
    <location>
        <begin position="119"/>
        <end position="138"/>
    </location>
</feature>
<organism evidence="4 5">
    <name type="scientific">Streptomyces rapamycinicus (strain ATCC 29253 / DSM 41530 / NRRL 5491 / AYB-994)</name>
    <name type="common">Streptomyces hygroscopicus (strain ATCC 29253)</name>
    <dbReference type="NCBI Taxonomy" id="1343740"/>
    <lineage>
        <taxon>Bacteria</taxon>
        <taxon>Bacillati</taxon>
        <taxon>Actinomycetota</taxon>
        <taxon>Actinomycetes</taxon>
        <taxon>Kitasatosporales</taxon>
        <taxon>Streptomycetaceae</taxon>
        <taxon>Streptomyces</taxon>
        <taxon>Streptomyces violaceusniger group</taxon>
    </lineage>
</organism>
<accession>A0A3L8RG97</accession>
<evidence type="ECO:0000256" key="1">
    <source>
        <dbReference type="SAM" id="MobiDB-lite"/>
    </source>
</evidence>
<evidence type="ECO:0000259" key="2">
    <source>
        <dbReference type="Pfam" id="PF01609"/>
    </source>
</evidence>
<protein>
    <submittedName>
        <fullName evidence="4">Transposase</fullName>
    </submittedName>
</protein>
<dbReference type="Proteomes" id="UP000281594">
    <property type="component" value="Unassembled WGS sequence"/>
</dbReference>
<dbReference type="EMBL" id="QYCY01000001">
    <property type="protein sequence ID" value="RLV78528.1"/>
    <property type="molecule type" value="Genomic_DNA"/>
</dbReference>
<sequence length="275" mass="31022">MSDRQPYKSALSDERWALIEPVIASWKARHPSVSGHQGAYEMREIVNALLYQSRTGCQWDYLPHDLPPVGAVKYYFYKWRDDGTDQTIHDLLRWQVRESRGARPTPAWWCSTPRACTGRRGARRHHRKRRGKKDPGRKRGLGVDVLGLVITVVVLAASAHDNAAGIALLDKVAADTGTVQKALVDQGFKTAVIDHGQKVGIDVEVVERNPATSGFVPQPKRWVVEQVNGITMLHRRLVRDYEHRPASAESRVYWAISDRMARMLTATSTPTWRGA</sequence>
<feature type="domain" description="Transposase IS4-like" evidence="2">
    <location>
        <begin position="122"/>
        <end position="228"/>
    </location>
</feature>
<evidence type="ECO:0000313" key="5">
    <source>
        <dbReference type="Proteomes" id="UP000281594"/>
    </source>
</evidence>
<reference evidence="4 5" key="1">
    <citation type="journal article" date="2018" name="J. Biol. Chem.">
        <title>Discovery of the actinoplanic acid pathway in Streptomyces rapamycinicus reveals a genetically conserved synergism with rapamycin.</title>
        <authorList>
            <person name="Mrak P."/>
            <person name="Krastel P."/>
            <person name="Pivk Lukancic P."/>
            <person name="Tao J."/>
            <person name="Pistorius D."/>
            <person name="Moore C.M."/>
        </authorList>
    </citation>
    <scope>NUCLEOTIDE SEQUENCE [LARGE SCALE GENOMIC DNA]</scope>
    <source>
        <strain evidence="4 5">NRRL 5491</strain>
    </source>
</reference>
<dbReference type="Pfam" id="PF13340">
    <property type="entry name" value="DUF4096"/>
    <property type="match status" value="1"/>
</dbReference>
<dbReference type="AlphaFoldDB" id="A0A3L8RG97"/>
<comment type="caution">
    <text evidence="4">The sequence shown here is derived from an EMBL/GenBank/DDBJ whole genome shotgun (WGS) entry which is preliminary data.</text>
</comment>
<dbReference type="RefSeq" id="WP_243146104.1">
    <property type="nucleotide sequence ID" value="NC_022785.1"/>
</dbReference>
<dbReference type="NCBIfam" id="NF033580">
    <property type="entry name" value="transpos_IS5_3"/>
    <property type="match status" value="1"/>
</dbReference>
<dbReference type="Pfam" id="PF01609">
    <property type="entry name" value="DDE_Tnp_1"/>
    <property type="match status" value="1"/>
</dbReference>
<feature type="compositionally biased region" description="Basic residues" evidence="1">
    <location>
        <begin position="120"/>
        <end position="138"/>
    </location>
</feature>
<evidence type="ECO:0000259" key="3">
    <source>
        <dbReference type="Pfam" id="PF13340"/>
    </source>
</evidence>
<dbReference type="InterPro" id="IPR025161">
    <property type="entry name" value="IS402-like_dom"/>
</dbReference>
<evidence type="ECO:0000313" key="4">
    <source>
        <dbReference type="EMBL" id="RLV78528.1"/>
    </source>
</evidence>